<proteinExistence type="predicted"/>
<dbReference type="OrthoDB" id="3827359at2"/>
<evidence type="ECO:0000313" key="3">
    <source>
        <dbReference type="Proteomes" id="UP000291259"/>
    </source>
</evidence>
<accession>A0A4P6FIY6</accession>
<gene>
    <name evidence="2" type="ORF">ET445_15585</name>
</gene>
<reference evidence="2 3" key="1">
    <citation type="submission" date="2019-01" db="EMBL/GenBank/DDBJ databases">
        <title>Genome sequencing of strain FW100M-8.</title>
        <authorList>
            <person name="Heo J."/>
            <person name="Kim S.-J."/>
            <person name="Kim J.-S."/>
            <person name="Hong S.-B."/>
            <person name="Kwon S.-W."/>
        </authorList>
    </citation>
    <scope>NUCLEOTIDE SEQUENCE [LARGE SCALE GENOMIC DNA]</scope>
    <source>
        <strain evidence="2 3">FW100M-8</strain>
    </source>
</reference>
<sequence length="207" mass="22795">MRWDRLFDDLAVQLDLEQQAEERALALEEERLRLAKLTVGDRLRAIASAASAGVDPVLRVRLRGAGIVDVRPAGFGRDWMTAELAGDADLARLAGRASTRHCIVPFAAIIALMPGREQLAASLEPQPESSAALADRLTLPFVLRDLSRRRSPVTITTDDGELHGTLDRVARDHVDLALHELGAPRRESELQGYRIVPLDAVRLIVFE</sequence>
<dbReference type="EMBL" id="CP035491">
    <property type="protein sequence ID" value="QAY74539.1"/>
    <property type="molecule type" value="Genomic_DNA"/>
</dbReference>
<dbReference type="KEGG" id="agf:ET445_15585"/>
<dbReference type="RefSeq" id="WP_129192083.1">
    <property type="nucleotide sequence ID" value="NZ_CP035491.1"/>
</dbReference>
<keyword evidence="1" id="KW-0175">Coiled coil</keyword>
<organism evidence="2 3">
    <name type="scientific">Agromyces protaetiae</name>
    <dbReference type="NCBI Taxonomy" id="2509455"/>
    <lineage>
        <taxon>Bacteria</taxon>
        <taxon>Bacillati</taxon>
        <taxon>Actinomycetota</taxon>
        <taxon>Actinomycetes</taxon>
        <taxon>Micrococcales</taxon>
        <taxon>Microbacteriaceae</taxon>
        <taxon>Agromyces</taxon>
    </lineage>
</organism>
<protein>
    <submittedName>
        <fullName evidence="2">Uncharacterized protein</fullName>
    </submittedName>
</protein>
<evidence type="ECO:0000313" key="2">
    <source>
        <dbReference type="EMBL" id="QAY74539.1"/>
    </source>
</evidence>
<keyword evidence="3" id="KW-1185">Reference proteome</keyword>
<dbReference type="AlphaFoldDB" id="A0A4P6FIY6"/>
<feature type="coiled-coil region" evidence="1">
    <location>
        <begin position="10"/>
        <end position="37"/>
    </location>
</feature>
<dbReference type="Proteomes" id="UP000291259">
    <property type="component" value="Chromosome"/>
</dbReference>
<evidence type="ECO:0000256" key="1">
    <source>
        <dbReference type="SAM" id="Coils"/>
    </source>
</evidence>
<name>A0A4P6FIY6_9MICO</name>